<dbReference type="SMART" id="SM00998">
    <property type="entry name" value="ADSL_C"/>
    <property type="match status" value="1"/>
</dbReference>
<dbReference type="EC" id="4.3.2.2" evidence="3"/>
<keyword evidence="1 3" id="KW-0456">Lyase</keyword>
<keyword evidence="4" id="KW-1185">Reference proteome</keyword>
<dbReference type="EMBL" id="JBHSBV010000002">
    <property type="protein sequence ID" value="MFC4200464.1"/>
    <property type="molecule type" value="Genomic_DNA"/>
</dbReference>
<sequence>MSAYVIDSELFRDQFSTEATRNIFSDRTTVQRWLDVEAALAKVQGRMGIIPQAAAEEIQSKAKAELIDLAALKAEMDRTAHPIVPLLRAMKQLCAGDAGEYIHWGATTQDIMDTGTVLQVRDALDEIEVALRTVHRNTVALAAQHRDLIMVGRSHGQQALPITFGFKAATWAEEIRRNLERLSQMRQRVLVGQFSGAVGTLAALGDQGVAVQEALFKELGLGCPVITWHVSRDGIAELASVLAICAGTLGKIAHEVYSLQKTEIGELEEPFAPGKVGSSTMPHKRNPPACETVVALARIARSTVPLAIEAIVTEHERDKMVLQTEREFISRLCCVTDAAAKKMAFVTGNLSVRANNMEKNLYVQNGLLLSEAVMMKLSDTMGRQEAHEIVYRICMDVFERGGTLKDALLNDAQVQGRITEADIDAMLDPHAYTGQAGVFVDRVVAAGTSPAGAAAAA</sequence>
<dbReference type="InterPro" id="IPR020557">
    <property type="entry name" value="Fumarate_lyase_CS"/>
</dbReference>
<dbReference type="GO" id="GO:0016829">
    <property type="term" value="F:lyase activity"/>
    <property type="evidence" value="ECO:0007669"/>
    <property type="project" value="UniProtKB-KW"/>
</dbReference>
<reference evidence="4" key="1">
    <citation type="journal article" date="2019" name="Int. J. Syst. Evol. Microbiol.">
        <title>The Global Catalogue of Microorganisms (GCM) 10K type strain sequencing project: providing services to taxonomists for standard genome sequencing and annotation.</title>
        <authorList>
            <consortium name="The Broad Institute Genomics Platform"/>
            <consortium name="The Broad Institute Genome Sequencing Center for Infectious Disease"/>
            <person name="Wu L."/>
            <person name="Ma J."/>
        </authorList>
    </citation>
    <scope>NUCLEOTIDE SEQUENCE [LARGE SCALE GENOMIC DNA]</scope>
    <source>
        <strain evidence="4">LMG 24813</strain>
    </source>
</reference>
<comment type="caution">
    <text evidence="3">The sequence shown here is derived from an EMBL/GenBank/DDBJ whole genome shotgun (WGS) entry which is preliminary data.</text>
</comment>
<evidence type="ECO:0000259" key="2">
    <source>
        <dbReference type="SMART" id="SM00998"/>
    </source>
</evidence>
<evidence type="ECO:0000313" key="3">
    <source>
        <dbReference type="EMBL" id="MFC4200464.1"/>
    </source>
</evidence>
<dbReference type="Proteomes" id="UP001595848">
    <property type="component" value="Unassembled WGS sequence"/>
</dbReference>
<accession>A0ABV8NU49</accession>
<evidence type="ECO:0000313" key="4">
    <source>
        <dbReference type="Proteomes" id="UP001595848"/>
    </source>
</evidence>
<feature type="domain" description="Adenylosuccinate lyase C-terminal" evidence="2">
    <location>
        <begin position="365"/>
        <end position="444"/>
    </location>
</feature>
<dbReference type="NCBIfam" id="TIGR00928">
    <property type="entry name" value="purB"/>
    <property type="match status" value="1"/>
</dbReference>
<name>A0ABV8NU49_9BURK</name>
<dbReference type="CDD" id="cd01597">
    <property type="entry name" value="pCLME"/>
    <property type="match status" value="1"/>
</dbReference>
<proteinExistence type="predicted"/>
<protein>
    <submittedName>
        <fullName evidence="3">Adenylosuccinate lyase</fullName>
        <ecNumber evidence="3">4.3.2.2</ecNumber>
    </submittedName>
</protein>
<dbReference type="InterPro" id="IPR022761">
    <property type="entry name" value="Fumarate_lyase_N"/>
</dbReference>
<dbReference type="InterPro" id="IPR004769">
    <property type="entry name" value="Pur_lyase"/>
</dbReference>
<dbReference type="PANTHER" id="PTHR43172">
    <property type="entry name" value="ADENYLOSUCCINATE LYASE"/>
    <property type="match status" value="1"/>
</dbReference>
<dbReference type="RefSeq" id="WP_217964285.1">
    <property type="nucleotide sequence ID" value="NZ_JAHTBN010000003.1"/>
</dbReference>
<dbReference type="PANTHER" id="PTHR43172:SF1">
    <property type="entry name" value="ADENYLOSUCCINATE LYASE"/>
    <property type="match status" value="1"/>
</dbReference>
<evidence type="ECO:0000256" key="1">
    <source>
        <dbReference type="ARBA" id="ARBA00023239"/>
    </source>
</evidence>
<dbReference type="Pfam" id="PF00206">
    <property type="entry name" value="Lyase_1"/>
    <property type="match status" value="1"/>
</dbReference>
<dbReference type="PROSITE" id="PS00163">
    <property type="entry name" value="FUMARATE_LYASES"/>
    <property type="match status" value="1"/>
</dbReference>
<dbReference type="Pfam" id="PF10397">
    <property type="entry name" value="ADSL_C"/>
    <property type="match status" value="1"/>
</dbReference>
<dbReference type="InterPro" id="IPR019468">
    <property type="entry name" value="AdenyloSucc_lyase_C"/>
</dbReference>
<organism evidence="3 4">
    <name type="scientific">Candidimonas humi</name>
    <dbReference type="NCBI Taxonomy" id="683355"/>
    <lineage>
        <taxon>Bacteria</taxon>
        <taxon>Pseudomonadati</taxon>
        <taxon>Pseudomonadota</taxon>
        <taxon>Betaproteobacteria</taxon>
        <taxon>Burkholderiales</taxon>
        <taxon>Alcaligenaceae</taxon>
        <taxon>Candidimonas</taxon>
    </lineage>
</organism>
<gene>
    <name evidence="3" type="primary">purB</name>
    <name evidence="3" type="ORF">ACFOY1_05820</name>
</gene>